<dbReference type="EMBL" id="AJWJ01000966">
    <property type="protein sequence ID" value="KAF2068481.1"/>
    <property type="molecule type" value="Genomic_DNA"/>
</dbReference>
<feature type="repeat" description="ANK" evidence="3">
    <location>
        <begin position="78"/>
        <end position="110"/>
    </location>
</feature>
<dbReference type="AlphaFoldDB" id="A0A8J4PLR6"/>
<dbReference type="PROSITE" id="PS50297">
    <property type="entry name" value="ANK_REP_REGION"/>
    <property type="match status" value="3"/>
</dbReference>
<dbReference type="InterPro" id="IPR002110">
    <property type="entry name" value="Ankyrin_rpt"/>
</dbReference>
<evidence type="ECO:0000313" key="4">
    <source>
        <dbReference type="EMBL" id="KAF2068481.1"/>
    </source>
</evidence>
<dbReference type="PRINTS" id="PR01415">
    <property type="entry name" value="ANKYRIN"/>
</dbReference>
<feature type="repeat" description="ANK" evidence="3">
    <location>
        <begin position="178"/>
        <end position="210"/>
    </location>
</feature>
<dbReference type="Pfam" id="PF00023">
    <property type="entry name" value="Ank"/>
    <property type="match status" value="1"/>
</dbReference>
<sequence>MSIKFRSSGSKQDELFKFAQEGNLEQVRKLIEVDGVNAGCLDEDERTPLHWAAAKDKRDIVQYLVKECNQDVNTKDDGGWSPLLSAASSSFVHMVALLLQNSADPNSMNDSKRTALHYASSKGRTDIVDLLLNYGAKNRKDETGAAPIHRAAAAPNGAAATVERLLKSDANINSTNSNGDTAAHIAAEYGNEDVMDVLLKNGADMTIENNEHKTPLQLASSGSMKYLITSYKQ</sequence>
<dbReference type="Proteomes" id="UP000695562">
    <property type="component" value="Unassembled WGS sequence"/>
</dbReference>
<feature type="repeat" description="ANK" evidence="3">
    <location>
        <begin position="111"/>
        <end position="143"/>
    </location>
</feature>
<dbReference type="PANTHER" id="PTHR24171">
    <property type="entry name" value="ANKYRIN REPEAT DOMAIN-CONTAINING PROTEIN 39-RELATED"/>
    <property type="match status" value="1"/>
</dbReference>
<evidence type="ECO:0000256" key="2">
    <source>
        <dbReference type="ARBA" id="ARBA00023043"/>
    </source>
</evidence>
<comment type="caution">
    <text evidence="4">The sequence shown here is derived from an EMBL/GenBank/DDBJ whole genome shotgun (WGS) entry which is preliminary data.</text>
</comment>
<name>A0A8J4PLR6_9MYCE</name>
<dbReference type="Pfam" id="PF12796">
    <property type="entry name" value="Ank_2"/>
    <property type="match status" value="2"/>
</dbReference>
<gene>
    <name evidence="4" type="ORF">CYY_010191</name>
</gene>
<organism evidence="4 5">
    <name type="scientific">Polysphondylium violaceum</name>
    <dbReference type="NCBI Taxonomy" id="133409"/>
    <lineage>
        <taxon>Eukaryota</taxon>
        <taxon>Amoebozoa</taxon>
        <taxon>Evosea</taxon>
        <taxon>Eumycetozoa</taxon>
        <taxon>Dictyostelia</taxon>
        <taxon>Dictyosteliales</taxon>
        <taxon>Dictyosteliaceae</taxon>
        <taxon>Polysphondylium</taxon>
    </lineage>
</organism>
<dbReference type="OrthoDB" id="539213at2759"/>
<feature type="repeat" description="ANK" evidence="3">
    <location>
        <begin position="143"/>
        <end position="177"/>
    </location>
</feature>
<evidence type="ECO:0000313" key="5">
    <source>
        <dbReference type="Proteomes" id="UP000695562"/>
    </source>
</evidence>
<reference evidence="4" key="1">
    <citation type="submission" date="2020-01" db="EMBL/GenBank/DDBJ databases">
        <title>Development of genomics and gene disruption for Polysphondylium violaceum indicates a role for the polyketide synthase stlB in stalk morphogenesis.</title>
        <authorList>
            <person name="Narita B."/>
            <person name="Kawabe Y."/>
            <person name="Kin K."/>
            <person name="Saito T."/>
            <person name="Gibbs R."/>
            <person name="Kuspa A."/>
            <person name="Muzny D."/>
            <person name="Queller D."/>
            <person name="Richards S."/>
            <person name="Strassman J."/>
            <person name="Sucgang R."/>
            <person name="Worley K."/>
            <person name="Schaap P."/>
        </authorList>
    </citation>
    <scope>NUCLEOTIDE SEQUENCE</scope>
    <source>
        <strain evidence="4">QSvi11</strain>
    </source>
</reference>
<accession>A0A8J4PLR6</accession>
<dbReference type="Gene3D" id="1.25.40.20">
    <property type="entry name" value="Ankyrin repeat-containing domain"/>
    <property type="match status" value="2"/>
</dbReference>
<keyword evidence="1" id="KW-0677">Repeat</keyword>
<keyword evidence="2 3" id="KW-0040">ANK repeat</keyword>
<keyword evidence="5" id="KW-1185">Reference proteome</keyword>
<evidence type="ECO:0008006" key="6">
    <source>
        <dbReference type="Google" id="ProtNLM"/>
    </source>
</evidence>
<dbReference type="InterPro" id="IPR036770">
    <property type="entry name" value="Ankyrin_rpt-contain_sf"/>
</dbReference>
<dbReference type="SMART" id="SM00248">
    <property type="entry name" value="ANK"/>
    <property type="match status" value="5"/>
</dbReference>
<evidence type="ECO:0000256" key="3">
    <source>
        <dbReference type="PROSITE-ProRule" id="PRU00023"/>
    </source>
</evidence>
<feature type="repeat" description="ANK" evidence="3">
    <location>
        <begin position="44"/>
        <end position="66"/>
    </location>
</feature>
<dbReference type="PROSITE" id="PS50088">
    <property type="entry name" value="ANK_REPEAT"/>
    <property type="match status" value="5"/>
</dbReference>
<dbReference type="SUPFAM" id="SSF48403">
    <property type="entry name" value="Ankyrin repeat"/>
    <property type="match status" value="1"/>
</dbReference>
<proteinExistence type="predicted"/>
<evidence type="ECO:0000256" key="1">
    <source>
        <dbReference type="ARBA" id="ARBA00022737"/>
    </source>
</evidence>
<protein>
    <recommendedName>
        <fullName evidence="6">Ankyrin repeat-containing protein</fullName>
    </recommendedName>
</protein>